<keyword evidence="4" id="KW-1185">Reference proteome</keyword>
<dbReference type="KEGG" id="dgg:DGI_3400"/>
<dbReference type="Gene3D" id="1.10.3090.10">
    <property type="entry name" value="cca-adding enzyme, domain 2"/>
    <property type="match status" value="1"/>
</dbReference>
<protein>
    <submittedName>
        <fullName evidence="3">Putative polynucleotide adenylyltransferase/metal dependent phosphohydrolase</fullName>
    </submittedName>
</protein>
<dbReference type="EMBL" id="CP006585">
    <property type="protein sequence ID" value="AGW15083.1"/>
    <property type="molecule type" value="Genomic_DNA"/>
</dbReference>
<dbReference type="Proteomes" id="UP000016587">
    <property type="component" value="Chromosome"/>
</dbReference>
<reference evidence="3 4" key="1">
    <citation type="journal article" date="2013" name="J. Bacteriol.">
        <title>Roles of HynAB and Ech, the only two hydrogenases found in the model sulfate reducer Desulfovibrio gigas.</title>
        <authorList>
            <person name="Morais-Silva F.O."/>
            <person name="Santos C.I."/>
            <person name="Rodrigues R."/>
            <person name="Pereira I.A."/>
            <person name="Rodrigues-Pousada C."/>
        </authorList>
    </citation>
    <scope>NUCLEOTIDE SEQUENCE [LARGE SCALE GENOMIC DNA]</scope>
    <source>
        <strain evidence="4">ATCC 19364 / DSM 1382 / NCIMB 9332 / VKM B-1759</strain>
    </source>
</reference>
<dbReference type="InterPro" id="IPR003607">
    <property type="entry name" value="HD/PDEase_dom"/>
</dbReference>
<gene>
    <name evidence="3" type="ORF">DGI_3400</name>
</gene>
<dbReference type="GO" id="GO:0016779">
    <property type="term" value="F:nucleotidyltransferase activity"/>
    <property type="evidence" value="ECO:0007669"/>
    <property type="project" value="UniProtKB-KW"/>
</dbReference>
<evidence type="ECO:0000256" key="1">
    <source>
        <dbReference type="ARBA" id="ARBA00022741"/>
    </source>
</evidence>
<sequence length="383" mass="41715">MQIYLVGGALRNMLLGIPEHDRDFTWFGDEAALTALLPEARRVGKCFPIFLHHGREYAPGRGPDIQADLAARDLTINAIALALHGEHAGRLHLHPLAAHDLRHGWLRPASATALLDDPLRVFRLARFAAQLPDFRLHFSALAAMKEVARKGLLDGLDAERVGAEVLKAMAAPRPGRFLEVLDLGDCLAPWLAPLDRAAVIPAGPAAYHGANSVLTHTVNVMNGVQAAGGDALAVWLALCHDLGKCVSPVLRLPRHHSHEIHGAPLARALAERLRLSTRHLKAAESASLHHMKLGGYAQLRPGTRVDLLIALHPLRLLDPMLLLAQADRAQVGLGDSYADAMHRIREDMRRVLAVQLPASLRNKGPLSGRKLRELRCLAIARAE</sequence>
<feature type="domain" description="HD" evidence="2">
    <location>
        <begin position="213"/>
        <end position="314"/>
    </location>
</feature>
<proteinExistence type="predicted"/>
<dbReference type="SUPFAM" id="SSF81301">
    <property type="entry name" value="Nucleotidyltransferase"/>
    <property type="match status" value="1"/>
</dbReference>
<dbReference type="RefSeq" id="WP_021762204.1">
    <property type="nucleotide sequence ID" value="NC_022444.1"/>
</dbReference>
<keyword evidence="3" id="KW-0378">Hydrolase</keyword>
<evidence type="ECO:0000313" key="3">
    <source>
        <dbReference type="EMBL" id="AGW15083.1"/>
    </source>
</evidence>
<dbReference type="CDD" id="cd00077">
    <property type="entry name" value="HDc"/>
    <property type="match status" value="1"/>
</dbReference>
<evidence type="ECO:0000259" key="2">
    <source>
        <dbReference type="PROSITE" id="PS51831"/>
    </source>
</evidence>
<dbReference type="GO" id="GO:0016787">
    <property type="term" value="F:hydrolase activity"/>
    <property type="evidence" value="ECO:0007669"/>
    <property type="project" value="UniProtKB-KW"/>
</dbReference>
<dbReference type="HOGENOM" id="CLU_015961_1_1_7"/>
<dbReference type="InterPro" id="IPR043519">
    <property type="entry name" value="NT_sf"/>
</dbReference>
<dbReference type="PANTHER" id="PTHR47545:SF1">
    <property type="entry name" value="MULTIFUNCTIONAL CCA PROTEIN"/>
    <property type="match status" value="1"/>
</dbReference>
<dbReference type="STRING" id="1121448.DGI_3400"/>
<accession>T2GFN0</accession>
<dbReference type="InterPro" id="IPR050124">
    <property type="entry name" value="tRNA_CCA-adding_enzyme"/>
</dbReference>
<dbReference type="Pfam" id="PF01966">
    <property type="entry name" value="HD"/>
    <property type="match status" value="1"/>
</dbReference>
<keyword evidence="3" id="KW-0808">Transferase</keyword>
<dbReference type="PATRIC" id="fig|1121448.10.peg.3352"/>
<dbReference type="InterPro" id="IPR006674">
    <property type="entry name" value="HD_domain"/>
</dbReference>
<organism evidence="3 4">
    <name type="scientific">Megalodesulfovibrio gigas (strain ATCC 19364 / DSM 1382 / NCIMB 9332 / VKM B-1759)</name>
    <name type="common">Desulfovibrio gigas</name>
    <dbReference type="NCBI Taxonomy" id="1121448"/>
    <lineage>
        <taxon>Bacteria</taxon>
        <taxon>Pseudomonadati</taxon>
        <taxon>Thermodesulfobacteriota</taxon>
        <taxon>Desulfovibrionia</taxon>
        <taxon>Desulfovibrionales</taxon>
        <taxon>Desulfovibrionaceae</taxon>
        <taxon>Megalodesulfovibrio</taxon>
    </lineage>
</organism>
<reference evidence="4" key="2">
    <citation type="submission" date="2013-07" db="EMBL/GenBank/DDBJ databases">
        <authorList>
            <person name="Morais-Silva F.O."/>
            <person name="Rezende A.M."/>
            <person name="Pimentel C."/>
            <person name="Resende D.M."/>
            <person name="Santos C.I."/>
            <person name="Clemente C."/>
            <person name="de Oliveira L.M."/>
            <person name="da Silva S.M."/>
            <person name="Costa D.A."/>
            <person name="Varela-Raposo A."/>
            <person name="Horacio E.C.A."/>
            <person name="Matos M."/>
            <person name="Flores O."/>
            <person name="Ruiz J.C."/>
            <person name="Rodrigues-Pousada C."/>
        </authorList>
    </citation>
    <scope>NUCLEOTIDE SEQUENCE [LARGE SCALE GENOMIC DNA]</scope>
    <source>
        <strain evidence="4">ATCC 19364 / DSM 1382 / NCIMB 9332 / VKM B-1759</strain>
    </source>
</reference>
<dbReference type="SUPFAM" id="SSF81891">
    <property type="entry name" value="Poly A polymerase C-terminal region-like"/>
    <property type="match status" value="1"/>
</dbReference>
<name>T2GFN0_MEGG1</name>
<dbReference type="Gene3D" id="3.30.460.10">
    <property type="entry name" value="Beta Polymerase, domain 2"/>
    <property type="match status" value="1"/>
</dbReference>
<dbReference type="AlphaFoldDB" id="T2GFN0"/>
<dbReference type="GO" id="GO:0000166">
    <property type="term" value="F:nucleotide binding"/>
    <property type="evidence" value="ECO:0007669"/>
    <property type="project" value="UniProtKB-KW"/>
</dbReference>
<keyword evidence="1" id="KW-0547">Nucleotide-binding</keyword>
<dbReference type="PANTHER" id="PTHR47545">
    <property type="entry name" value="MULTIFUNCTIONAL CCA PROTEIN"/>
    <property type="match status" value="1"/>
</dbReference>
<dbReference type="PROSITE" id="PS51831">
    <property type="entry name" value="HD"/>
    <property type="match status" value="1"/>
</dbReference>
<keyword evidence="3" id="KW-0548">Nucleotidyltransferase</keyword>
<evidence type="ECO:0000313" key="4">
    <source>
        <dbReference type="Proteomes" id="UP000016587"/>
    </source>
</evidence>
<dbReference type="eggNOG" id="COG0617">
    <property type="taxonomic scope" value="Bacteria"/>
</dbReference>